<organism evidence="3 4">
    <name type="scientific">Anopheles gambiae</name>
    <name type="common">African malaria mosquito</name>
    <dbReference type="NCBI Taxonomy" id="7165"/>
    <lineage>
        <taxon>Eukaryota</taxon>
        <taxon>Metazoa</taxon>
        <taxon>Ecdysozoa</taxon>
        <taxon>Arthropoda</taxon>
        <taxon>Hexapoda</taxon>
        <taxon>Insecta</taxon>
        <taxon>Pterygota</taxon>
        <taxon>Neoptera</taxon>
        <taxon>Endopterygota</taxon>
        <taxon>Diptera</taxon>
        <taxon>Nematocera</taxon>
        <taxon>Culicoidea</taxon>
        <taxon>Culicidae</taxon>
        <taxon>Anophelinae</taxon>
        <taxon>Anopheles</taxon>
    </lineage>
</organism>
<feature type="region of interest" description="Disordered" evidence="1">
    <location>
        <begin position="173"/>
        <end position="233"/>
    </location>
</feature>
<dbReference type="InParanoid" id="A0A453YZU4"/>
<feature type="compositionally biased region" description="Polar residues" evidence="1">
    <location>
        <begin position="260"/>
        <end position="274"/>
    </location>
</feature>
<evidence type="ECO:0000313" key="3">
    <source>
        <dbReference type="EnsemblMetazoa" id="AGAP029388-PA"/>
    </source>
</evidence>
<feature type="region of interest" description="Disordered" evidence="1">
    <location>
        <begin position="260"/>
        <end position="287"/>
    </location>
</feature>
<keyword evidence="4" id="KW-1185">Reference proteome</keyword>
<dbReference type="VEuPathDB" id="VectorBase:AGAMI1_013595"/>
<keyword evidence="2" id="KW-0732">Signal</keyword>
<dbReference type="Proteomes" id="UP000007062">
    <property type="component" value="Chromosome 2R"/>
</dbReference>
<proteinExistence type="predicted"/>
<dbReference type="AlphaFoldDB" id="A0A453YZU4"/>
<feature type="compositionally biased region" description="Low complexity" evidence="1">
    <location>
        <begin position="176"/>
        <end position="186"/>
    </location>
</feature>
<dbReference type="VEuPathDB" id="VectorBase:AGAP029388"/>
<protein>
    <submittedName>
        <fullName evidence="3">Uncharacterized protein</fullName>
    </submittedName>
</protein>
<evidence type="ECO:0000256" key="2">
    <source>
        <dbReference type="SAM" id="SignalP"/>
    </source>
</evidence>
<feature type="signal peptide" evidence="2">
    <location>
        <begin position="1"/>
        <end position="19"/>
    </location>
</feature>
<sequence length="417" mass="47038">MIVVRALIIWCCLLSIACARPASVLRTIGRRKGSLKGVPIKIKRQTDDLHRRLIGIDPPHYGSEQFSAERHSDESMLQLQKKASIAEIFRHRLMACGLITTKSPERWRDRLIAELDEIVTEIEHRCALCKTLYDEPSRYDVLRSLIDPCPACCRRKNNKKQLLLTLQKVLEKSLDSEPGPSESSAGGEDEKEGHDSHIWPITEIPKSRKTRSTTETPMPPLTTQSIVSDREGVRDLQTAEQNRKLKTSWWSHHPTIQTRGSLYTAETTSSANETDGSEYDGRHEPPAVHVINGQPVDNVHDFLQQYMDLVYGGQPGNEQRKQFFLDQLCRNATNGRIVLQCHDGSAGQRRTRFTSESSAQAAEKVSAWHVGEDSDASIIVQKSLLFTTPSLNVLKPKVMGCQSCWTLGRKRAEWDGH</sequence>
<reference evidence="3 4" key="1">
    <citation type="journal article" date="2002" name="Science">
        <title>The genome sequence of the malaria mosquito Anopheles gambiae.</title>
        <authorList>
            <person name="Holt R.A."/>
            <person name="Subramanian G.M."/>
            <person name="Halpern A."/>
            <person name="Sutton G.G."/>
            <person name="Charlab R."/>
            <person name="Nusskern D.R."/>
            <person name="Wincker P."/>
            <person name="Clark A.G."/>
            <person name="Ribeiro J.M."/>
            <person name="Wides R."/>
            <person name="Salzberg S.L."/>
            <person name="Loftus B."/>
            <person name="Yandell M."/>
            <person name="Majoros W.H."/>
            <person name="Rusch D.B."/>
            <person name="Lai Z."/>
            <person name="Kraft C.L."/>
            <person name="Abril J.F."/>
            <person name="Anthouard V."/>
            <person name="Arensburger P."/>
            <person name="Atkinson P.W."/>
            <person name="Baden H."/>
            <person name="de Berardinis V."/>
            <person name="Baldwin D."/>
            <person name="Benes V."/>
            <person name="Biedler J."/>
            <person name="Blass C."/>
            <person name="Bolanos R."/>
            <person name="Boscus D."/>
            <person name="Barnstead M."/>
            <person name="Cai S."/>
            <person name="Center A."/>
            <person name="Chaturverdi K."/>
            <person name="Christophides G.K."/>
            <person name="Chrystal M.A."/>
            <person name="Clamp M."/>
            <person name="Cravchik A."/>
            <person name="Curwen V."/>
            <person name="Dana A."/>
            <person name="Delcher A."/>
            <person name="Dew I."/>
            <person name="Evans C.A."/>
            <person name="Flanigan M."/>
            <person name="Grundschober-Freimoser A."/>
            <person name="Friedli L."/>
            <person name="Gu Z."/>
            <person name="Guan P."/>
            <person name="Guigo R."/>
            <person name="Hillenmeyer M.E."/>
            <person name="Hladun S.L."/>
            <person name="Hogan J.R."/>
            <person name="Hong Y.S."/>
            <person name="Hoover J."/>
            <person name="Jaillon O."/>
            <person name="Ke Z."/>
            <person name="Kodira C."/>
            <person name="Kokoza E."/>
            <person name="Koutsos A."/>
            <person name="Letunic I."/>
            <person name="Levitsky A."/>
            <person name="Liang Y."/>
            <person name="Lin J.J."/>
            <person name="Lobo N.F."/>
            <person name="Lopez J.R."/>
            <person name="Malek J.A."/>
            <person name="McIntosh T.C."/>
            <person name="Meister S."/>
            <person name="Miller J."/>
            <person name="Mobarry C."/>
            <person name="Mongin E."/>
            <person name="Murphy S.D."/>
            <person name="O'Brochta D.A."/>
            <person name="Pfannkoch C."/>
            <person name="Qi R."/>
            <person name="Regier M.A."/>
            <person name="Remington K."/>
            <person name="Shao H."/>
            <person name="Sharakhova M.V."/>
            <person name="Sitter C.D."/>
            <person name="Shetty J."/>
            <person name="Smith T.J."/>
            <person name="Strong R."/>
            <person name="Sun J."/>
            <person name="Thomasova D."/>
            <person name="Ton L.Q."/>
            <person name="Topalis P."/>
            <person name="Tu Z."/>
            <person name="Unger M.F."/>
            <person name="Walenz B."/>
            <person name="Wang A."/>
            <person name="Wang J."/>
            <person name="Wang M."/>
            <person name="Wang X."/>
            <person name="Woodford K.J."/>
            <person name="Wortman J.R."/>
            <person name="Wu M."/>
            <person name="Yao A."/>
            <person name="Zdobnov E.M."/>
            <person name="Zhang H."/>
            <person name="Zhao Q."/>
            <person name="Zhao S."/>
            <person name="Zhu S.C."/>
            <person name="Zhimulev I."/>
            <person name="Coluzzi M."/>
            <person name="della Torre A."/>
            <person name="Roth C.W."/>
            <person name="Louis C."/>
            <person name="Kalush F."/>
            <person name="Mural R.J."/>
            <person name="Myers E.W."/>
            <person name="Adams M.D."/>
            <person name="Smith H.O."/>
            <person name="Broder S."/>
            <person name="Gardner M.J."/>
            <person name="Fraser C.M."/>
            <person name="Birney E."/>
            <person name="Bork P."/>
            <person name="Brey P.T."/>
            <person name="Venter J.C."/>
            <person name="Weissenbach J."/>
            <person name="Kafatos F.C."/>
            <person name="Collins F.H."/>
            <person name="Hoffman S.L."/>
        </authorList>
    </citation>
    <scope>NUCLEOTIDE SEQUENCE [LARGE SCALE GENOMIC DNA]</scope>
    <source>
        <strain evidence="3 4">PEST</strain>
    </source>
</reference>
<feature type="chain" id="PRO_5043769747" evidence="2">
    <location>
        <begin position="20"/>
        <end position="417"/>
    </location>
</feature>
<dbReference type="EMBL" id="AAAB01008859">
    <property type="status" value="NOT_ANNOTATED_CDS"/>
    <property type="molecule type" value="Genomic_DNA"/>
</dbReference>
<name>A0A453YZU4_ANOGA</name>
<reference evidence="3 4" key="2">
    <citation type="journal article" date="2004" name="Trends Parasitol.">
        <title>The Anopheles gambiae genome: an update.</title>
        <authorList>
            <person name="Mongin E."/>
            <person name="Louis C."/>
            <person name="Holt R.A."/>
            <person name="Birney E."/>
            <person name="Collins F.H."/>
        </authorList>
    </citation>
    <scope>NUCLEOTIDE SEQUENCE [LARGE SCALE GENOMIC DNA]</scope>
    <source>
        <strain evidence="3 4">PEST</strain>
    </source>
</reference>
<feature type="compositionally biased region" description="Polar residues" evidence="1">
    <location>
        <begin position="213"/>
        <end position="227"/>
    </location>
</feature>
<evidence type="ECO:0000313" key="4">
    <source>
        <dbReference type="Proteomes" id="UP000007062"/>
    </source>
</evidence>
<dbReference type="PROSITE" id="PS51257">
    <property type="entry name" value="PROKAR_LIPOPROTEIN"/>
    <property type="match status" value="1"/>
</dbReference>
<accession>A0A453YZU4</accession>
<reference evidence="3" key="3">
    <citation type="submission" date="2020-05" db="UniProtKB">
        <authorList>
            <consortium name="EnsemblMetazoa"/>
        </authorList>
    </citation>
    <scope>IDENTIFICATION</scope>
    <source>
        <strain evidence="3">PEST</strain>
    </source>
</reference>
<evidence type="ECO:0000256" key="1">
    <source>
        <dbReference type="SAM" id="MobiDB-lite"/>
    </source>
</evidence>
<dbReference type="EnsemblMetazoa" id="AGAP029388-RA">
    <property type="protein sequence ID" value="AGAP029388-PA"/>
    <property type="gene ID" value="AGAP029388"/>
</dbReference>